<dbReference type="GO" id="GO:1990234">
    <property type="term" value="C:transferase complex"/>
    <property type="evidence" value="ECO:0007669"/>
    <property type="project" value="UniProtKB-ARBA"/>
</dbReference>
<evidence type="ECO:0000256" key="2">
    <source>
        <dbReference type="ARBA" id="ARBA00022737"/>
    </source>
</evidence>
<dbReference type="Pfam" id="PF12937">
    <property type="entry name" value="F-box-like"/>
    <property type="match status" value="1"/>
</dbReference>
<dbReference type="PANTHER" id="PTHR22847">
    <property type="entry name" value="WD40 REPEAT PROTEIN"/>
    <property type="match status" value="1"/>
</dbReference>
<dbReference type="Gene3D" id="1.20.1280.50">
    <property type="match status" value="1"/>
</dbReference>
<dbReference type="InterPro" id="IPR015943">
    <property type="entry name" value="WD40/YVTN_repeat-like_dom_sf"/>
</dbReference>
<dbReference type="SUPFAM" id="SSF81383">
    <property type="entry name" value="F-box domain"/>
    <property type="match status" value="1"/>
</dbReference>
<evidence type="ECO:0000313" key="7">
    <source>
        <dbReference type="Proteomes" id="UP001211907"/>
    </source>
</evidence>
<feature type="compositionally biased region" description="Low complexity" evidence="4">
    <location>
        <begin position="140"/>
        <end position="149"/>
    </location>
</feature>
<dbReference type="Proteomes" id="UP001211907">
    <property type="component" value="Unassembled WGS sequence"/>
</dbReference>
<dbReference type="InterPro" id="IPR036322">
    <property type="entry name" value="WD40_repeat_dom_sf"/>
</dbReference>
<sequence>IYKSEMRKRAKITTKHRSEEKQCSRSIAPFSPRSDTDGDDSADFESTLDDFDTKLVLHPELPDRPEARIMTPPYQPQIKRPFSQVSDQISDEETELIEAEEKDYTDLSVSRNFHAIESEYLFSSDFDAYLNLGKSKDSRSSSISKSGPSATVIKKTKRENTGCETDYETSLHIFVPPSPSKPNMIDNAICCGSRKLPCELWLLIFEKLPPKTVTCLSRACLFFALLASDKLYWRNACQTTGINCELVAYKAANSQISTAQGLMQKCKNSSDKPGSQKSHKIEAQDYSKPLDNANAIVPWHDIYRSQYSTRKTFLQSPYTYRRQKQSHSHGITCIVVAPDGQQVFTGSWDKTVKIWKIVPSALQQRAFSRIAAANSSSSGGGKIISEQDDKQGWQDIADGNWARGRRNSDASEELVTNEGSVWLEGNGNDGWRIGETVDGNDAYGESEDSDDGIEPNKSKPPPQISGARWKGTGKFELQLFCTIPVSCKLTPNLCLFLLVFEIVPFLLFFSDPVECISLYKEYLIAGGRGTGSIEIFSTKSRNRIVKLLATSDRHHQQPPLSLNAPQVTCIDVCNGLIATSQKNSICLWDYFLKPINSNDGGQHHMVASISKNDANICTVKIFQDPDAARNNEWWIIDACSLGVVSLWKYCRQNPSPAEGSQQRIQRQEKQLRVIHISPILDPQRDLMAVSEVSVIDCEIYTAETGGSLSFIGCFETVSGMNSAQISQIAPIENKRLSSASCNQWDLLCGFKDGNLRGWKVSTIPRLPATAVTGTLNQIEPNFIFTTETVSLHSLGDWITCLNENWDVVVAGAWDGRIRVWDKRRRGALRRSLVSDVKSAVLCLEVVGNQQVLVAGLYNGALVVYDFTK</sequence>
<protein>
    <recommendedName>
        <fullName evidence="5">F-box domain-containing protein</fullName>
    </recommendedName>
</protein>
<keyword evidence="1 3" id="KW-0853">WD repeat</keyword>
<evidence type="ECO:0000256" key="1">
    <source>
        <dbReference type="ARBA" id="ARBA00022574"/>
    </source>
</evidence>
<dbReference type="PANTHER" id="PTHR22847:SF637">
    <property type="entry name" value="WD REPEAT DOMAIN 5B"/>
    <property type="match status" value="1"/>
</dbReference>
<dbReference type="InterPro" id="IPR036047">
    <property type="entry name" value="F-box-like_dom_sf"/>
</dbReference>
<dbReference type="PROSITE" id="PS50294">
    <property type="entry name" value="WD_REPEATS_REGION"/>
    <property type="match status" value="1"/>
</dbReference>
<evidence type="ECO:0000313" key="6">
    <source>
        <dbReference type="EMBL" id="KAJ3114825.1"/>
    </source>
</evidence>
<dbReference type="EMBL" id="JADGJH010001337">
    <property type="protein sequence ID" value="KAJ3114825.1"/>
    <property type="molecule type" value="Genomic_DNA"/>
</dbReference>
<evidence type="ECO:0000259" key="5">
    <source>
        <dbReference type="Pfam" id="PF12937"/>
    </source>
</evidence>
<evidence type="ECO:0000256" key="3">
    <source>
        <dbReference type="PROSITE-ProRule" id="PRU00221"/>
    </source>
</evidence>
<organism evidence="6 7">
    <name type="scientific">Physocladia obscura</name>
    <dbReference type="NCBI Taxonomy" id="109957"/>
    <lineage>
        <taxon>Eukaryota</taxon>
        <taxon>Fungi</taxon>
        <taxon>Fungi incertae sedis</taxon>
        <taxon>Chytridiomycota</taxon>
        <taxon>Chytridiomycota incertae sedis</taxon>
        <taxon>Chytridiomycetes</taxon>
        <taxon>Chytridiales</taxon>
        <taxon>Chytriomycetaceae</taxon>
        <taxon>Physocladia</taxon>
    </lineage>
</organism>
<gene>
    <name evidence="6" type="ORF">HK100_001543</name>
</gene>
<dbReference type="PROSITE" id="PS50082">
    <property type="entry name" value="WD_REPEATS_2"/>
    <property type="match status" value="1"/>
</dbReference>
<keyword evidence="2" id="KW-0677">Repeat</keyword>
<feature type="region of interest" description="Disordered" evidence="4">
    <location>
        <begin position="135"/>
        <end position="155"/>
    </location>
</feature>
<evidence type="ECO:0000256" key="4">
    <source>
        <dbReference type="SAM" id="MobiDB-lite"/>
    </source>
</evidence>
<dbReference type="SMART" id="SM00320">
    <property type="entry name" value="WD40"/>
    <property type="match status" value="4"/>
</dbReference>
<dbReference type="Gene3D" id="2.130.10.10">
    <property type="entry name" value="YVTN repeat-like/Quinoprotein amine dehydrogenase"/>
    <property type="match status" value="3"/>
</dbReference>
<feature type="non-terminal residue" evidence="6">
    <location>
        <position position="1"/>
    </location>
</feature>
<feature type="compositionally biased region" description="Acidic residues" evidence="4">
    <location>
        <begin position="444"/>
        <end position="453"/>
    </location>
</feature>
<dbReference type="SUPFAM" id="SSF50978">
    <property type="entry name" value="WD40 repeat-like"/>
    <property type="match status" value="1"/>
</dbReference>
<feature type="compositionally biased region" description="Acidic residues" evidence="4">
    <location>
        <begin position="37"/>
        <end position="47"/>
    </location>
</feature>
<name>A0AAD5XG35_9FUNG</name>
<dbReference type="Pfam" id="PF00400">
    <property type="entry name" value="WD40"/>
    <property type="match status" value="2"/>
</dbReference>
<proteinExistence type="predicted"/>
<feature type="region of interest" description="Disordered" evidence="4">
    <location>
        <begin position="1"/>
        <end position="47"/>
    </location>
</feature>
<feature type="domain" description="F-box" evidence="5">
    <location>
        <begin position="195"/>
        <end position="238"/>
    </location>
</feature>
<accession>A0AAD5XG35</accession>
<dbReference type="AlphaFoldDB" id="A0AAD5XG35"/>
<keyword evidence="7" id="KW-1185">Reference proteome</keyword>
<dbReference type="InterPro" id="IPR001680">
    <property type="entry name" value="WD40_rpt"/>
</dbReference>
<reference evidence="6" key="1">
    <citation type="submission" date="2020-05" db="EMBL/GenBank/DDBJ databases">
        <title>Phylogenomic resolution of chytrid fungi.</title>
        <authorList>
            <person name="Stajich J.E."/>
            <person name="Amses K."/>
            <person name="Simmons R."/>
            <person name="Seto K."/>
            <person name="Myers J."/>
            <person name="Bonds A."/>
            <person name="Quandt C.A."/>
            <person name="Barry K."/>
            <person name="Liu P."/>
            <person name="Grigoriev I."/>
            <person name="Longcore J.E."/>
            <person name="James T.Y."/>
        </authorList>
    </citation>
    <scope>NUCLEOTIDE SEQUENCE</scope>
    <source>
        <strain evidence="6">JEL0513</strain>
    </source>
</reference>
<comment type="caution">
    <text evidence="6">The sequence shown here is derived from an EMBL/GenBank/DDBJ whole genome shotgun (WGS) entry which is preliminary data.</text>
</comment>
<feature type="region of interest" description="Disordered" evidence="4">
    <location>
        <begin position="400"/>
        <end position="467"/>
    </location>
</feature>
<feature type="repeat" description="WD" evidence="3">
    <location>
        <begin position="324"/>
        <end position="357"/>
    </location>
</feature>
<dbReference type="InterPro" id="IPR001810">
    <property type="entry name" value="F-box_dom"/>
</dbReference>